<name>A0AAU0N1P1_9GAMM</name>
<accession>A0AAU0N1P1</accession>
<feature type="chain" id="PRO_5043837990" evidence="1">
    <location>
        <begin position="20"/>
        <end position="112"/>
    </location>
</feature>
<protein>
    <submittedName>
        <fullName evidence="2">Uncharacterized protein</fullName>
    </submittedName>
</protein>
<keyword evidence="1" id="KW-0732">Signal</keyword>
<gene>
    <name evidence="2" type="ORF">R5R33_01515</name>
</gene>
<dbReference type="KEGG" id="mpaf:R5R33_01515"/>
<evidence type="ECO:0000256" key="1">
    <source>
        <dbReference type="SAM" id="SignalP"/>
    </source>
</evidence>
<dbReference type="Proteomes" id="UP001302477">
    <property type="component" value="Chromosome"/>
</dbReference>
<evidence type="ECO:0000313" key="3">
    <source>
        <dbReference type="Proteomes" id="UP001302477"/>
    </source>
</evidence>
<evidence type="ECO:0000313" key="2">
    <source>
        <dbReference type="EMBL" id="WOX05856.1"/>
    </source>
</evidence>
<keyword evidence="3" id="KW-1185">Reference proteome</keyword>
<feature type="signal peptide" evidence="1">
    <location>
        <begin position="1"/>
        <end position="19"/>
    </location>
</feature>
<sequence>MKRWTLCLGSTSVCVAACAVIGYLMSGAAVSQTVESGQQLQGGQSPSLAFCQERFLEKDDGLLRCNWAVNFNFACFVSYPSNKVVQVGSLLSEPEVVGECDNGERIVKILHY</sequence>
<reference evidence="2 3" key="1">
    <citation type="submission" date="2023-10" db="EMBL/GenBank/DDBJ databases">
        <title>Description of Microbulbifer bruguierae sp. nov., isolated from the sediments of mangrove plant Bruguiera sexangula and comparative genomic analyses of the genus Microbulbifer.</title>
        <authorList>
            <person name="Long M."/>
        </authorList>
    </citation>
    <scope>NUCLEOTIDE SEQUENCE [LARGE SCALE GENOMIC DNA]</scope>
    <source>
        <strain evidence="2 3">SPO729</strain>
    </source>
</reference>
<dbReference type="RefSeq" id="WP_318954319.1">
    <property type="nucleotide sequence ID" value="NZ_CP137555.1"/>
</dbReference>
<organism evidence="2 3">
    <name type="scientific">Microbulbifer pacificus</name>
    <dbReference type="NCBI Taxonomy" id="407164"/>
    <lineage>
        <taxon>Bacteria</taxon>
        <taxon>Pseudomonadati</taxon>
        <taxon>Pseudomonadota</taxon>
        <taxon>Gammaproteobacteria</taxon>
        <taxon>Cellvibrionales</taxon>
        <taxon>Microbulbiferaceae</taxon>
        <taxon>Microbulbifer</taxon>
    </lineage>
</organism>
<proteinExistence type="predicted"/>
<dbReference type="EMBL" id="CP137555">
    <property type="protein sequence ID" value="WOX05856.1"/>
    <property type="molecule type" value="Genomic_DNA"/>
</dbReference>
<dbReference type="AlphaFoldDB" id="A0AAU0N1P1"/>